<evidence type="ECO:0000313" key="6">
    <source>
        <dbReference type="EMBL" id="PAX51204.1"/>
    </source>
</evidence>
<dbReference type="SUPFAM" id="SSF111369">
    <property type="entry name" value="HlyD-like secretion proteins"/>
    <property type="match status" value="1"/>
</dbReference>
<evidence type="ECO:0000259" key="5">
    <source>
        <dbReference type="Pfam" id="PF25876"/>
    </source>
</evidence>
<gene>
    <name evidence="6" type="ORF">CK510_26050</name>
</gene>
<proteinExistence type="predicted"/>
<evidence type="ECO:0000256" key="3">
    <source>
        <dbReference type="SAM" id="Coils"/>
    </source>
</evidence>
<accession>A0A2A2TBQ4</accession>
<dbReference type="PANTHER" id="PTHR32347">
    <property type="entry name" value="EFFLUX SYSTEM COMPONENT YKNX-RELATED"/>
    <property type="match status" value="1"/>
</dbReference>
<keyword evidence="7" id="KW-1185">Reference proteome</keyword>
<dbReference type="Gene3D" id="1.10.287.470">
    <property type="entry name" value="Helix hairpin bin"/>
    <property type="match status" value="1"/>
</dbReference>
<comment type="caution">
    <text evidence="6">The sequence shown here is derived from an EMBL/GenBank/DDBJ whole genome shotgun (WGS) entry which is preliminary data.</text>
</comment>
<reference evidence="6 7" key="1">
    <citation type="submission" date="2017-08" db="EMBL/GenBank/DDBJ databases">
        <title>Draft genome sequence of filamentous cyanobacterium Calothrix elsteri CCALA 953.</title>
        <authorList>
            <person name="Gagunashvili A.N."/>
            <person name="Elster J."/>
            <person name="Andresson O.S."/>
        </authorList>
    </citation>
    <scope>NUCLEOTIDE SEQUENCE [LARGE SCALE GENOMIC DNA]</scope>
    <source>
        <strain evidence="6 7">CCALA 953</strain>
    </source>
</reference>
<dbReference type="InterPro" id="IPR058624">
    <property type="entry name" value="MdtA-like_HH"/>
</dbReference>
<dbReference type="GO" id="GO:0030313">
    <property type="term" value="C:cell envelope"/>
    <property type="evidence" value="ECO:0007669"/>
    <property type="project" value="UniProtKB-SubCell"/>
</dbReference>
<keyword evidence="4" id="KW-1133">Transmembrane helix</keyword>
<dbReference type="PANTHER" id="PTHR32347:SF27">
    <property type="entry name" value="RND EFFLUX PUMP MEMBRANE FUSION PROTEIN BARREL-SANDWICH DOMAIN-CONTAINING PROTEIN"/>
    <property type="match status" value="1"/>
</dbReference>
<dbReference type="Pfam" id="PF25876">
    <property type="entry name" value="HH_MFP_RND"/>
    <property type="match status" value="1"/>
</dbReference>
<keyword evidence="4" id="KW-0812">Transmembrane</keyword>
<sequence>MSLKISLKPPSNGWIIGLIIAATAVTGGVLYYGASQFGLLSKPQKEVLETLPEVQKVTALGRLEPEAEIIKLSPPIPLDGDRIAKVLVKEGDTVKSGQIIAILDSKDRLQDAVLVAQKQVAIAQSKLAQIQAGAKTGQIQAQKATVGRLEAQTVGDKIGQQEIIARLEAQWLGDKQAQQENIARLEAQLQGDKQAQQATIKRLEAELNNAESEYQRYQQLSQEGAISNSLFDGKRLSVETAKQQLNESKAVLNRIGTTSNRQISEAKAVLRRIDATNSKQVSEAKIALTRINATGNKQISEASATLNSIAEIRPVD</sequence>
<protein>
    <submittedName>
        <fullName evidence="6">HlyD family secretion protein</fullName>
    </submittedName>
</protein>
<dbReference type="AlphaFoldDB" id="A0A2A2TBQ4"/>
<dbReference type="InterPro" id="IPR050465">
    <property type="entry name" value="UPF0194_transport"/>
</dbReference>
<feature type="domain" description="Multidrug resistance protein MdtA-like alpha-helical hairpin" evidence="5">
    <location>
        <begin position="195"/>
        <end position="252"/>
    </location>
</feature>
<keyword evidence="2 3" id="KW-0175">Coiled coil</keyword>
<dbReference type="EMBL" id="NTFS01000445">
    <property type="protein sequence ID" value="PAX51204.1"/>
    <property type="molecule type" value="Genomic_DNA"/>
</dbReference>
<dbReference type="RefSeq" id="WP_095724436.1">
    <property type="nucleotide sequence ID" value="NZ_NTFS01000445.1"/>
</dbReference>
<evidence type="ECO:0000256" key="2">
    <source>
        <dbReference type="ARBA" id="ARBA00023054"/>
    </source>
</evidence>
<keyword evidence="4" id="KW-0472">Membrane</keyword>
<evidence type="ECO:0000256" key="4">
    <source>
        <dbReference type="SAM" id="Phobius"/>
    </source>
</evidence>
<dbReference type="OrthoDB" id="556614at2"/>
<feature type="coiled-coil region" evidence="3">
    <location>
        <begin position="175"/>
        <end position="223"/>
    </location>
</feature>
<organism evidence="6 7">
    <name type="scientific">Brunnivagina elsteri CCALA 953</name>
    <dbReference type="NCBI Taxonomy" id="987040"/>
    <lineage>
        <taxon>Bacteria</taxon>
        <taxon>Bacillati</taxon>
        <taxon>Cyanobacteriota</taxon>
        <taxon>Cyanophyceae</taxon>
        <taxon>Nostocales</taxon>
        <taxon>Calotrichaceae</taxon>
        <taxon>Brunnivagina</taxon>
    </lineage>
</organism>
<evidence type="ECO:0000313" key="7">
    <source>
        <dbReference type="Proteomes" id="UP000218238"/>
    </source>
</evidence>
<dbReference type="Gene3D" id="2.40.50.100">
    <property type="match status" value="1"/>
</dbReference>
<dbReference type="Proteomes" id="UP000218238">
    <property type="component" value="Unassembled WGS sequence"/>
</dbReference>
<name>A0A2A2TBQ4_9CYAN</name>
<evidence type="ECO:0000256" key="1">
    <source>
        <dbReference type="ARBA" id="ARBA00004196"/>
    </source>
</evidence>
<feature type="transmembrane region" description="Helical" evidence="4">
    <location>
        <begin position="12"/>
        <end position="34"/>
    </location>
</feature>
<comment type="subcellular location">
    <subcellularLocation>
        <location evidence="1">Cell envelope</location>
    </subcellularLocation>
</comment>
<feature type="non-terminal residue" evidence="6">
    <location>
        <position position="316"/>
    </location>
</feature>